<accession>A0AAD7U2L6</accession>
<sequence>MEDLYRPNGLDPQVLATEDATSLSQSASGAVLMLHDRAHSPRSEAASHTPVGYTASLFPYTLTTSFLDPVTMRFGIEGSSSPVYRPSGIIFPDVPPNYHTLPSDDFATPSGSPSYPPASGINTMPRYDEYLGDTIQGVLLHASSSHTPVASCDGMASATSAPSHALDRPNVDGLQLSSSRSAHGSRSIDEWIVIPQKPYKDQFASVHLQVTASQAFLDDFPPDPIWQSPAFEDPEGKREGKKFMIRFLFEGARPYKSSQHVEYRLHGNRFERQAVSRRWLAHLIAKELVEHLGKLKQAGAPLKLRGHEVNIGDVMIIAAYRATKATVQPTLAIRPDARARYGF</sequence>
<proteinExistence type="predicted"/>
<comment type="caution">
    <text evidence="1">The sequence shown here is derived from an EMBL/GenBank/DDBJ whole genome shotgun (WGS) entry which is preliminary data.</text>
</comment>
<evidence type="ECO:0000313" key="2">
    <source>
        <dbReference type="Proteomes" id="UP001215151"/>
    </source>
</evidence>
<dbReference type="Proteomes" id="UP001215151">
    <property type="component" value="Unassembled WGS sequence"/>
</dbReference>
<reference evidence="1" key="1">
    <citation type="submission" date="2022-11" db="EMBL/GenBank/DDBJ databases">
        <title>Genome Sequence of Cubamyces cubensis.</title>
        <authorList>
            <person name="Buettner E."/>
        </authorList>
    </citation>
    <scope>NUCLEOTIDE SEQUENCE</scope>
    <source>
        <strain evidence="1">MPL-01</strain>
    </source>
</reference>
<keyword evidence="2" id="KW-1185">Reference proteome</keyword>
<organism evidence="1 2">
    <name type="scientific">Trametes cubensis</name>
    <dbReference type="NCBI Taxonomy" id="1111947"/>
    <lineage>
        <taxon>Eukaryota</taxon>
        <taxon>Fungi</taxon>
        <taxon>Dikarya</taxon>
        <taxon>Basidiomycota</taxon>
        <taxon>Agaricomycotina</taxon>
        <taxon>Agaricomycetes</taxon>
        <taxon>Polyporales</taxon>
        <taxon>Polyporaceae</taxon>
        <taxon>Trametes</taxon>
    </lineage>
</organism>
<dbReference type="EMBL" id="JAPEVG010000031">
    <property type="protein sequence ID" value="KAJ8494829.1"/>
    <property type="molecule type" value="Genomic_DNA"/>
</dbReference>
<name>A0AAD7U2L6_9APHY</name>
<gene>
    <name evidence="1" type="ORF">ONZ51_g2063</name>
</gene>
<protein>
    <submittedName>
        <fullName evidence="1">Uncharacterized protein</fullName>
    </submittedName>
</protein>
<dbReference type="AlphaFoldDB" id="A0AAD7U2L6"/>
<evidence type="ECO:0000313" key="1">
    <source>
        <dbReference type="EMBL" id="KAJ8494829.1"/>
    </source>
</evidence>